<proteinExistence type="predicted"/>
<accession>U7QLZ5</accession>
<name>U7QLZ5_9CYAN</name>
<dbReference type="AlphaFoldDB" id="U7QLZ5"/>
<dbReference type="EMBL" id="AUZM01000006">
    <property type="protein sequence ID" value="ERT08984.1"/>
    <property type="molecule type" value="Genomic_DNA"/>
</dbReference>
<reference evidence="1 2" key="1">
    <citation type="journal article" date="2013" name="Front. Microbiol.">
        <title>Comparative genomic analyses of the cyanobacterium, Lyngbya aestuarii BL J, a powerful hydrogen producer.</title>
        <authorList>
            <person name="Kothari A."/>
            <person name="Vaughn M."/>
            <person name="Garcia-Pichel F."/>
        </authorList>
    </citation>
    <scope>NUCLEOTIDE SEQUENCE [LARGE SCALE GENOMIC DNA]</scope>
    <source>
        <strain evidence="1 2">BL J</strain>
    </source>
</reference>
<gene>
    <name evidence="1" type="ORF">M595_0971</name>
</gene>
<dbReference type="OrthoDB" id="9810759at2"/>
<evidence type="ECO:0000313" key="1">
    <source>
        <dbReference type="EMBL" id="ERT08984.1"/>
    </source>
</evidence>
<protein>
    <submittedName>
        <fullName evidence="1">Uncharacterized protein</fullName>
    </submittedName>
</protein>
<evidence type="ECO:0000313" key="2">
    <source>
        <dbReference type="Proteomes" id="UP000017127"/>
    </source>
</evidence>
<organism evidence="1 2">
    <name type="scientific">Lyngbya aestuarii BL J</name>
    <dbReference type="NCBI Taxonomy" id="1348334"/>
    <lineage>
        <taxon>Bacteria</taxon>
        <taxon>Bacillati</taxon>
        <taxon>Cyanobacteriota</taxon>
        <taxon>Cyanophyceae</taxon>
        <taxon>Oscillatoriophycideae</taxon>
        <taxon>Oscillatoriales</taxon>
        <taxon>Microcoleaceae</taxon>
        <taxon>Lyngbya</taxon>
    </lineage>
</organism>
<dbReference type="RefSeq" id="WP_023064817.1">
    <property type="nucleotide sequence ID" value="NZ_AUZM01000006.1"/>
</dbReference>
<dbReference type="Proteomes" id="UP000017127">
    <property type="component" value="Unassembled WGS sequence"/>
</dbReference>
<comment type="caution">
    <text evidence="1">The sequence shown here is derived from an EMBL/GenBank/DDBJ whole genome shotgun (WGS) entry which is preliminary data.</text>
</comment>
<keyword evidence="2" id="KW-1185">Reference proteome</keyword>
<sequence>MIAGSKGPGEIEFDHPQVATIIGDFALTLILFAGGLDTNRLGLRDCIYKSRSSPEKLKK</sequence>